<keyword evidence="2 4" id="KW-0238">DNA-binding</keyword>
<evidence type="ECO:0000256" key="1">
    <source>
        <dbReference type="ARBA" id="ARBA00023015"/>
    </source>
</evidence>
<evidence type="ECO:0000313" key="7">
    <source>
        <dbReference type="Proteomes" id="UP000199648"/>
    </source>
</evidence>
<keyword evidence="7" id="KW-1185">Reference proteome</keyword>
<gene>
    <name evidence="6" type="ORF">SAMN03097708_01687</name>
</gene>
<dbReference type="SUPFAM" id="SSF46689">
    <property type="entry name" value="Homeodomain-like"/>
    <property type="match status" value="1"/>
</dbReference>
<dbReference type="PANTHER" id="PTHR30055:SF234">
    <property type="entry name" value="HTH-TYPE TRANSCRIPTIONAL REGULATOR BETI"/>
    <property type="match status" value="1"/>
</dbReference>
<dbReference type="InterPro" id="IPR001647">
    <property type="entry name" value="HTH_TetR"/>
</dbReference>
<dbReference type="InterPro" id="IPR011075">
    <property type="entry name" value="TetR_C"/>
</dbReference>
<dbReference type="RefSeq" id="WP_092995298.1">
    <property type="nucleotide sequence ID" value="NZ_FMWD01000004.1"/>
</dbReference>
<keyword evidence="1" id="KW-0805">Transcription regulation</keyword>
<dbReference type="SUPFAM" id="SSF48498">
    <property type="entry name" value="Tetracyclin repressor-like, C-terminal domain"/>
    <property type="match status" value="1"/>
</dbReference>
<evidence type="ECO:0000313" key="6">
    <source>
        <dbReference type="EMBL" id="SCZ58400.1"/>
    </source>
</evidence>
<dbReference type="Gene3D" id="1.10.357.10">
    <property type="entry name" value="Tetracycline Repressor, domain 2"/>
    <property type="match status" value="1"/>
</dbReference>
<dbReference type="AlphaFoldDB" id="A0A1G5QA71"/>
<organism evidence="6 7">
    <name type="scientific">Thiohalomonas denitrificans</name>
    <dbReference type="NCBI Taxonomy" id="415747"/>
    <lineage>
        <taxon>Bacteria</taxon>
        <taxon>Pseudomonadati</taxon>
        <taxon>Pseudomonadota</taxon>
        <taxon>Gammaproteobacteria</taxon>
        <taxon>Thiohalomonadales</taxon>
        <taxon>Thiohalomonadaceae</taxon>
        <taxon>Thiohalomonas</taxon>
    </lineage>
</organism>
<accession>A0A1G5QA71</accession>
<evidence type="ECO:0000256" key="2">
    <source>
        <dbReference type="ARBA" id="ARBA00023125"/>
    </source>
</evidence>
<dbReference type="InterPro" id="IPR036271">
    <property type="entry name" value="Tet_transcr_reg_TetR-rel_C_sf"/>
</dbReference>
<proteinExistence type="predicted"/>
<dbReference type="Proteomes" id="UP000199648">
    <property type="component" value="Unassembled WGS sequence"/>
</dbReference>
<dbReference type="GO" id="GO:0000976">
    <property type="term" value="F:transcription cis-regulatory region binding"/>
    <property type="evidence" value="ECO:0007669"/>
    <property type="project" value="TreeGrafter"/>
</dbReference>
<evidence type="ECO:0000256" key="4">
    <source>
        <dbReference type="PROSITE-ProRule" id="PRU00335"/>
    </source>
</evidence>
<dbReference type="InterPro" id="IPR050109">
    <property type="entry name" value="HTH-type_TetR-like_transc_reg"/>
</dbReference>
<reference evidence="6 7" key="1">
    <citation type="submission" date="2016-10" db="EMBL/GenBank/DDBJ databases">
        <authorList>
            <person name="de Groot N.N."/>
        </authorList>
    </citation>
    <scope>NUCLEOTIDE SEQUENCE [LARGE SCALE GENOMIC DNA]</scope>
    <source>
        <strain evidence="6 7">HLD2</strain>
    </source>
</reference>
<dbReference type="GO" id="GO:0003700">
    <property type="term" value="F:DNA-binding transcription factor activity"/>
    <property type="evidence" value="ECO:0007669"/>
    <property type="project" value="TreeGrafter"/>
</dbReference>
<dbReference type="Pfam" id="PF16925">
    <property type="entry name" value="TetR_C_13"/>
    <property type="match status" value="1"/>
</dbReference>
<dbReference type="PANTHER" id="PTHR30055">
    <property type="entry name" value="HTH-TYPE TRANSCRIPTIONAL REGULATOR RUTR"/>
    <property type="match status" value="1"/>
</dbReference>
<name>A0A1G5QA71_9GAMM</name>
<feature type="domain" description="HTH tetR-type" evidence="5">
    <location>
        <begin position="10"/>
        <end position="70"/>
    </location>
</feature>
<protein>
    <submittedName>
        <fullName evidence="6">Transcriptional regulator, TetR family</fullName>
    </submittedName>
</protein>
<dbReference type="Pfam" id="PF00440">
    <property type="entry name" value="TetR_N"/>
    <property type="match status" value="1"/>
</dbReference>
<evidence type="ECO:0000256" key="3">
    <source>
        <dbReference type="ARBA" id="ARBA00023163"/>
    </source>
</evidence>
<keyword evidence="3" id="KW-0804">Transcription</keyword>
<dbReference type="EMBL" id="FMWD01000004">
    <property type="protein sequence ID" value="SCZ58400.1"/>
    <property type="molecule type" value="Genomic_DNA"/>
</dbReference>
<feature type="DNA-binding region" description="H-T-H motif" evidence="4">
    <location>
        <begin position="33"/>
        <end position="52"/>
    </location>
</feature>
<dbReference type="InterPro" id="IPR009057">
    <property type="entry name" value="Homeodomain-like_sf"/>
</dbReference>
<evidence type="ECO:0000259" key="5">
    <source>
        <dbReference type="PROSITE" id="PS50977"/>
    </source>
</evidence>
<dbReference type="PROSITE" id="PS50977">
    <property type="entry name" value="HTH_TETR_2"/>
    <property type="match status" value="1"/>
</dbReference>
<sequence length="205" mass="22679">MNKSRHLPADQRKEMTVRAVVDLCGKEDPARITTASIAKHMKVTQGALFRHFASKDAIWKAVAEWVAERVMQRLDKAARQADSPLGALEAMFMAHIGFIVEHPGVPRMMMGQLQHGRPTPARRMVFSLLSGYRERIEVLLNEGCEQGELRADLDIEAATTQFVGTIQGLVMQSLIAGDVRQTLELAPGAFGIYRQGIVAQQGEKS</sequence>
<dbReference type="STRING" id="415747.SAMN03097708_01687"/>
<dbReference type="OrthoDB" id="5816932at2"/>